<keyword evidence="3 10" id="KW-0863">Zinc-finger</keyword>
<evidence type="ECO:0000259" key="14">
    <source>
        <dbReference type="PROSITE" id="PS51456"/>
    </source>
</evidence>
<feature type="repeat" description="ANK" evidence="9">
    <location>
        <begin position="956"/>
        <end position="988"/>
    </location>
</feature>
<dbReference type="Pfam" id="PF00612">
    <property type="entry name" value="IQ"/>
    <property type="match status" value="1"/>
</dbReference>
<dbReference type="EMBL" id="CAADRA010000456">
    <property type="protein sequence ID" value="VFT80199.1"/>
    <property type="molecule type" value="Genomic_DNA"/>
</dbReference>
<feature type="coiled-coil region" evidence="12">
    <location>
        <begin position="842"/>
        <end position="873"/>
    </location>
</feature>
<dbReference type="SMART" id="SM00064">
    <property type="entry name" value="FYVE"/>
    <property type="match status" value="1"/>
</dbReference>
<dbReference type="Gene3D" id="1.20.5.190">
    <property type="match status" value="1"/>
</dbReference>
<keyword evidence="9" id="KW-0040">ANK repeat</keyword>
<dbReference type="GO" id="GO:0007015">
    <property type="term" value="P:actin filament organization"/>
    <property type="evidence" value="ECO:0007669"/>
    <property type="project" value="TreeGrafter"/>
</dbReference>
<dbReference type="InterPro" id="IPR036770">
    <property type="entry name" value="Ankyrin_rpt-contain_sf"/>
</dbReference>
<dbReference type="Gene3D" id="1.10.10.820">
    <property type="match status" value="1"/>
</dbReference>
<dbReference type="OrthoDB" id="312459at2759"/>
<dbReference type="Gene3D" id="1.20.120.720">
    <property type="entry name" value="Myosin VI head, motor domain, U50 subdomain"/>
    <property type="match status" value="1"/>
</dbReference>
<evidence type="ECO:0000256" key="9">
    <source>
        <dbReference type="PROSITE-ProRule" id="PRU00023"/>
    </source>
</evidence>
<dbReference type="InterPro" id="IPR013083">
    <property type="entry name" value="Znf_RING/FYVE/PHD"/>
</dbReference>
<dbReference type="Pfam" id="PF12796">
    <property type="entry name" value="Ank_2"/>
    <property type="match status" value="3"/>
</dbReference>
<dbReference type="SMART" id="SM00248">
    <property type="entry name" value="ANK"/>
    <property type="match status" value="8"/>
</dbReference>
<dbReference type="Pfam" id="PF01363">
    <property type="entry name" value="FYVE"/>
    <property type="match status" value="1"/>
</dbReference>
<dbReference type="Gene3D" id="3.40.850.10">
    <property type="entry name" value="Kinesin motor domain"/>
    <property type="match status" value="1"/>
</dbReference>
<dbReference type="PROSITE" id="PS51456">
    <property type="entry name" value="MYOSIN_MOTOR"/>
    <property type="match status" value="1"/>
</dbReference>
<dbReference type="GO" id="GO:0005737">
    <property type="term" value="C:cytoplasm"/>
    <property type="evidence" value="ECO:0007669"/>
    <property type="project" value="TreeGrafter"/>
</dbReference>
<evidence type="ECO:0000256" key="6">
    <source>
        <dbReference type="ARBA" id="ARBA00023123"/>
    </source>
</evidence>
<dbReference type="GO" id="GO:0000146">
    <property type="term" value="F:microfilament motor activity"/>
    <property type="evidence" value="ECO:0007669"/>
    <property type="project" value="TreeGrafter"/>
</dbReference>
<dbReference type="CDD" id="cd00065">
    <property type="entry name" value="FYVE_like_SF"/>
    <property type="match status" value="1"/>
</dbReference>
<feature type="domain" description="FYVE-type" evidence="13">
    <location>
        <begin position="1260"/>
        <end position="1333"/>
    </location>
</feature>
<proteinExistence type="inferred from homology"/>
<evidence type="ECO:0000256" key="5">
    <source>
        <dbReference type="ARBA" id="ARBA00022840"/>
    </source>
</evidence>
<dbReference type="Gene3D" id="1.25.40.20">
    <property type="entry name" value="Ankyrin repeat-containing domain"/>
    <property type="match status" value="2"/>
</dbReference>
<feature type="repeat" description="ANK" evidence="9">
    <location>
        <begin position="989"/>
        <end position="1021"/>
    </location>
</feature>
<evidence type="ECO:0000256" key="12">
    <source>
        <dbReference type="SAM" id="Coils"/>
    </source>
</evidence>
<dbReference type="Gene3D" id="6.20.240.20">
    <property type="match status" value="1"/>
</dbReference>
<dbReference type="Proteomes" id="UP000332933">
    <property type="component" value="Unassembled WGS sequence"/>
</dbReference>
<dbReference type="SMART" id="SM00242">
    <property type="entry name" value="MYSc"/>
    <property type="match status" value="1"/>
</dbReference>
<dbReference type="InterPro" id="IPR017455">
    <property type="entry name" value="Znf_FYVE-rel"/>
</dbReference>
<dbReference type="GO" id="GO:0016020">
    <property type="term" value="C:membrane"/>
    <property type="evidence" value="ECO:0007669"/>
    <property type="project" value="TreeGrafter"/>
</dbReference>
<dbReference type="PRINTS" id="PR00193">
    <property type="entry name" value="MYOSINHEAVY"/>
</dbReference>
<name>A0A485K9V2_9STRA</name>
<keyword evidence="12" id="KW-0175">Coiled coil</keyword>
<dbReference type="GO" id="GO:0005524">
    <property type="term" value="F:ATP binding"/>
    <property type="evidence" value="ECO:0007669"/>
    <property type="project" value="UniProtKB-UniRule"/>
</dbReference>
<evidence type="ECO:0000256" key="1">
    <source>
        <dbReference type="ARBA" id="ARBA00022723"/>
    </source>
</evidence>
<dbReference type="CDD" id="cd00124">
    <property type="entry name" value="MYSc"/>
    <property type="match status" value="1"/>
</dbReference>
<dbReference type="EMBL" id="VJMH01000456">
    <property type="protein sequence ID" value="KAF0716111.1"/>
    <property type="molecule type" value="Genomic_DNA"/>
</dbReference>
<evidence type="ECO:0000313" key="16">
    <source>
        <dbReference type="EMBL" id="VFT80199.1"/>
    </source>
</evidence>
<dbReference type="InterPro" id="IPR036961">
    <property type="entry name" value="Kinesin_motor_dom_sf"/>
</dbReference>
<dbReference type="InterPro" id="IPR000306">
    <property type="entry name" value="Znf_FYVE"/>
</dbReference>
<dbReference type="PROSITE" id="PS50096">
    <property type="entry name" value="IQ"/>
    <property type="match status" value="2"/>
</dbReference>
<dbReference type="PANTHER" id="PTHR13140:SF845">
    <property type="entry name" value="MYOSIN-LIKE PROTEIN"/>
    <property type="match status" value="1"/>
</dbReference>
<keyword evidence="8 11" id="KW-0009">Actin-binding</keyword>
<evidence type="ECO:0000256" key="4">
    <source>
        <dbReference type="ARBA" id="ARBA00022833"/>
    </source>
</evidence>
<evidence type="ECO:0000256" key="7">
    <source>
        <dbReference type="ARBA" id="ARBA00023175"/>
    </source>
</evidence>
<evidence type="ECO:0000313" key="17">
    <source>
        <dbReference type="Proteomes" id="UP000332933"/>
    </source>
</evidence>
<feature type="binding site" evidence="11">
    <location>
        <begin position="176"/>
        <end position="183"/>
    </location>
    <ligand>
        <name>ATP</name>
        <dbReference type="ChEBI" id="CHEBI:30616"/>
    </ligand>
</feature>
<dbReference type="FunFam" id="1.10.10.820:FF:000001">
    <property type="entry name" value="Myosin heavy chain"/>
    <property type="match status" value="1"/>
</dbReference>
<evidence type="ECO:0000256" key="10">
    <source>
        <dbReference type="PROSITE-ProRule" id="PRU00091"/>
    </source>
</evidence>
<feature type="region of interest" description="Actin-binding" evidence="11">
    <location>
        <begin position="656"/>
        <end position="678"/>
    </location>
</feature>
<keyword evidence="6 11" id="KW-0518">Myosin</keyword>
<protein>
    <submittedName>
        <fullName evidence="16">Aste57867_3019 protein</fullName>
    </submittedName>
</protein>
<dbReference type="PROSITE" id="PS50297">
    <property type="entry name" value="ANK_REP_REGION"/>
    <property type="match status" value="3"/>
</dbReference>
<keyword evidence="4" id="KW-0862">Zinc</keyword>
<gene>
    <name evidence="16" type="primary">Aste57867_3019</name>
    <name evidence="15" type="ORF">As57867_003010</name>
    <name evidence="16" type="ORF">ASTE57867_3019</name>
</gene>
<reference evidence="15" key="2">
    <citation type="submission" date="2019-06" db="EMBL/GenBank/DDBJ databases">
        <title>Genomics analysis of Aphanomyces spp. identifies a new class of oomycete effector associated with host adaptation.</title>
        <authorList>
            <person name="Gaulin E."/>
        </authorList>
    </citation>
    <scope>NUCLEOTIDE SEQUENCE</scope>
    <source>
        <strain evidence="15">CBS 578.67</strain>
    </source>
</reference>
<dbReference type="InterPro" id="IPR001609">
    <property type="entry name" value="Myosin_head_motor_dom-like"/>
</dbReference>
<dbReference type="Gene3D" id="3.30.40.10">
    <property type="entry name" value="Zinc/RING finger domain, C3HC4 (zinc finger)"/>
    <property type="match status" value="1"/>
</dbReference>
<accession>A0A485K9V2</accession>
<evidence type="ECO:0000256" key="3">
    <source>
        <dbReference type="ARBA" id="ARBA00022771"/>
    </source>
</evidence>
<evidence type="ECO:0000256" key="11">
    <source>
        <dbReference type="PROSITE-ProRule" id="PRU00782"/>
    </source>
</evidence>
<organism evidence="16 17">
    <name type="scientific">Aphanomyces stellatus</name>
    <dbReference type="NCBI Taxonomy" id="120398"/>
    <lineage>
        <taxon>Eukaryota</taxon>
        <taxon>Sar</taxon>
        <taxon>Stramenopiles</taxon>
        <taxon>Oomycota</taxon>
        <taxon>Saprolegniomycetes</taxon>
        <taxon>Saprolegniales</taxon>
        <taxon>Verrucalvaceae</taxon>
        <taxon>Aphanomyces</taxon>
    </lineage>
</organism>
<feature type="repeat" description="ANK" evidence="9">
    <location>
        <begin position="1196"/>
        <end position="1228"/>
    </location>
</feature>
<dbReference type="SMART" id="SM00015">
    <property type="entry name" value="IQ"/>
    <property type="match status" value="2"/>
</dbReference>
<dbReference type="GO" id="GO:0016459">
    <property type="term" value="C:myosin complex"/>
    <property type="evidence" value="ECO:0007669"/>
    <property type="project" value="UniProtKB-KW"/>
</dbReference>
<dbReference type="Gene3D" id="1.20.58.530">
    <property type="match status" value="1"/>
</dbReference>
<dbReference type="SUPFAM" id="SSF52540">
    <property type="entry name" value="P-loop containing nucleoside triphosphate hydrolases"/>
    <property type="match status" value="1"/>
</dbReference>
<keyword evidence="2 11" id="KW-0547">Nucleotide-binding</keyword>
<reference evidence="16 17" key="1">
    <citation type="submission" date="2019-03" db="EMBL/GenBank/DDBJ databases">
        <authorList>
            <person name="Gaulin E."/>
            <person name="Dumas B."/>
        </authorList>
    </citation>
    <scope>NUCLEOTIDE SEQUENCE [LARGE SCALE GENOMIC DNA]</scope>
    <source>
        <strain evidence="16">CBS 568.67</strain>
    </source>
</reference>
<comment type="similarity">
    <text evidence="11">Belongs to the TRAFAC class myosin-kinesin ATPase superfamily. Myosin family.</text>
</comment>
<dbReference type="InterPro" id="IPR011011">
    <property type="entry name" value="Znf_FYVE_PHD"/>
</dbReference>
<dbReference type="PROSITE" id="PS50178">
    <property type="entry name" value="ZF_FYVE"/>
    <property type="match status" value="1"/>
</dbReference>
<dbReference type="InterPro" id="IPR002110">
    <property type="entry name" value="Ankyrin_rpt"/>
</dbReference>
<dbReference type="GO" id="GO:0051015">
    <property type="term" value="F:actin filament binding"/>
    <property type="evidence" value="ECO:0007669"/>
    <property type="project" value="TreeGrafter"/>
</dbReference>
<dbReference type="SUPFAM" id="SSF48403">
    <property type="entry name" value="Ankyrin repeat"/>
    <property type="match status" value="2"/>
</dbReference>
<keyword evidence="5 11" id="KW-0067">ATP-binding</keyword>
<evidence type="ECO:0000256" key="2">
    <source>
        <dbReference type="ARBA" id="ARBA00022741"/>
    </source>
</evidence>
<dbReference type="PROSITE" id="PS50088">
    <property type="entry name" value="ANK_REPEAT"/>
    <property type="match status" value="4"/>
</dbReference>
<sequence>MEIGVGIWIKESDEWTQAHVRNVKKKGSRGHEADVTFEYLTGGIQTLAVDVAKVEDGSDDIVKLSNSTDMDLVDDLIRLPNLHEPGICHTLSERFNQNDIYTLTGEILLAVNPFQDLGIYSDKLIRKYIRNGMLQSLGDNEHKMPPHVFGIADAAFRSLTAPLTGVPSNQSILVSGESGAGKTETTKFIMKYLASVSQSKSMHHININQSDVMSQVLSSSPILEAFGNARTIRNDNSSRFGKFIQMQFSHRAMLIGAGIQTYLLETVRVTSQAYNERNYHVFYELLAGLAPELKREWGLSSPQAFHYLNQSECYIRKDGVKDAAQFDLLKDAMETMQFSDEHQTQIFYTLAMLLHLGNLTFHANVGNAEGSVLANACAAAQHHVMHLFAIDQSALELALCTRKIQARDEWYTLGLLPEVAEQQRDALARHVYHKLFNWLVRRVNETVDHDADDDLAGFIGVLDIFGFEDLSTNSFEQLCINFANETLQNHFNATVLKAEQVTYERERIAWSFINFPDNQPCLDLLDKKPIGLFHMLDEECIVPQGSDQNFARKVTKQHDANAYLRATNADKANHVFGIHHYAGWVNYDTYGFLDKNKDVLHSEIALLVKHATNPFLREITAEMAKREAPPPPRGILKRTTNAAAKMSVGATFRAQLRVLMDTIQKTQCAYVRCLKPNDKNKPNVFSFQRICDQLKAGGVLEAVRVNRSGYPVRITHAQFIKRYRPLGNAALLKQIPDACSDESLSSPAARKDATAALAAYLQSAFMATDKTSPLQVGLTKVFFRRTAIQYVEAQLAKRYGEFVVLIQSLWRRYLAQTTYRKALAAILVLQTAGRRYLAKKRVRLLLEKKRRAEAELRRRLDEEAARRRQHEAQEAPIPLAAIHRVSSGGRLSAESLRPSQDRASEDFDEAIGGGMLRPSSASSSNPFKFRFTRDYTDESAAPSHRRQAPRQVEKMPGDTVLHLAANCCNEQDVLALLENGASVLAMNFQGRTPLHTAAMHHNIDVIAMLIDWDSDLSAQDLDGNTPLHLATDPHVARMLLEAGTNPNIVNEAGKTPLLEATERGDLHIVRALLSYHCDAMYCEPKHRQSALHLAVRKGHYTIINELCKTRQIADLIELQDRNGNNVLHFAVSKDRKNGPRLVQFLLQYGASRVVDTPNLRQQTPLVVHVMTTRQTDPIVSEILLEAGANPQVALNDGSTVLHVAVGRELLDIACTLIKYGAQLNATDRDGVRVVELAQRDNVKLKKLIDAITGPPLWMSEKEKRSCMVCAKVFGFAHRRHHCKHCGRICCSECAAFSVELWRFPPKFPGRITPGGKNVTDGQRVCRTCHGVFKTRSAKKEAKSGFLAKLMGYEWEEMSAVTSRNSLESTSNASQAI</sequence>
<keyword evidence="7 11" id="KW-0505">Motor protein</keyword>
<dbReference type="SUPFAM" id="SSF57903">
    <property type="entry name" value="FYVE/PHD zinc finger"/>
    <property type="match status" value="1"/>
</dbReference>
<dbReference type="GO" id="GO:0008270">
    <property type="term" value="F:zinc ion binding"/>
    <property type="evidence" value="ECO:0007669"/>
    <property type="project" value="UniProtKB-KW"/>
</dbReference>
<evidence type="ECO:0000259" key="13">
    <source>
        <dbReference type="PROSITE" id="PS50178"/>
    </source>
</evidence>
<feature type="domain" description="Myosin motor" evidence="14">
    <location>
        <begin position="71"/>
        <end position="796"/>
    </location>
</feature>
<evidence type="ECO:0000313" key="15">
    <source>
        <dbReference type="EMBL" id="KAF0716111.1"/>
    </source>
</evidence>
<dbReference type="Pfam" id="PF00063">
    <property type="entry name" value="Myosin_head"/>
    <property type="match status" value="1"/>
</dbReference>
<dbReference type="PANTHER" id="PTHR13140">
    <property type="entry name" value="MYOSIN"/>
    <property type="match status" value="1"/>
</dbReference>
<dbReference type="InterPro" id="IPR027417">
    <property type="entry name" value="P-loop_NTPase"/>
</dbReference>
<evidence type="ECO:0000256" key="8">
    <source>
        <dbReference type="ARBA" id="ARBA00023203"/>
    </source>
</evidence>
<feature type="repeat" description="ANK" evidence="9">
    <location>
        <begin position="1122"/>
        <end position="1151"/>
    </location>
</feature>
<dbReference type="InterPro" id="IPR000048">
    <property type="entry name" value="IQ_motif_EF-hand-BS"/>
</dbReference>
<keyword evidence="17" id="KW-1185">Reference proteome</keyword>
<keyword evidence="1" id="KW-0479">Metal-binding</keyword>